<feature type="domain" description="PH" evidence="12">
    <location>
        <begin position="6"/>
        <end position="112"/>
    </location>
</feature>
<dbReference type="InterPro" id="IPR000719">
    <property type="entry name" value="Prot_kinase_dom"/>
</dbReference>
<dbReference type="SUPFAM" id="SSF50729">
    <property type="entry name" value="PH domain-like"/>
    <property type="match status" value="1"/>
</dbReference>
<feature type="domain" description="AGC-kinase C-terminal" evidence="14">
    <location>
        <begin position="366"/>
        <end position="439"/>
    </location>
</feature>
<evidence type="ECO:0000256" key="7">
    <source>
        <dbReference type="ARBA" id="ARBA00022777"/>
    </source>
</evidence>
<dbReference type="InterPro" id="IPR017892">
    <property type="entry name" value="Pkinase_C"/>
</dbReference>
<dbReference type="PROSITE" id="PS00107">
    <property type="entry name" value="PROTEIN_KINASE_ATP"/>
    <property type="match status" value="1"/>
</dbReference>
<dbReference type="Pfam" id="PF00433">
    <property type="entry name" value="Pkinase_C"/>
    <property type="match status" value="1"/>
</dbReference>
<evidence type="ECO:0000313" key="15">
    <source>
        <dbReference type="Ensembl" id="ENSONIP00000033885.1"/>
    </source>
</evidence>
<keyword evidence="7" id="KW-0418">Kinase</keyword>
<reference evidence="15" key="2">
    <citation type="submission" date="2025-08" db="UniProtKB">
        <authorList>
            <consortium name="Ensembl"/>
        </authorList>
    </citation>
    <scope>IDENTIFICATION</scope>
</reference>
<keyword evidence="5" id="KW-0808">Transferase</keyword>
<dbReference type="PROSITE" id="PS50003">
    <property type="entry name" value="PH_DOMAIN"/>
    <property type="match status" value="1"/>
</dbReference>
<reference evidence="16" key="1">
    <citation type="submission" date="2012-01" db="EMBL/GenBank/DDBJ databases">
        <title>The Genome Sequence of Oreochromis niloticus (Nile Tilapia).</title>
        <authorList>
            <consortium name="Broad Institute Genome Assembly Team"/>
            <consortium name="Broad Institute Sequencing Platform"/>
            <person name="Di Palma F."/>
            <person name="Johnson J."/>
            <person name="Lander E.S."/>
            <person name="Lindblad-Toh K."/>
        </authorList>
    </citation>
    <scope>NUCLEOTIDE SEQUENCE [LARGE SCALE GENOMIC DNA]</scope>
</reference>
<dbReference type="SMART" id="SM00233">
    <property type="entry name" value="PH"/>
    <property type="match status" value="1"/>
</dbReference>
<evidence type="ECO:0000256" key="1">
    <source>
        <dbReference type="ARBA" id="ARBA00006935"/>
    </source>
</evidence>
<dbReference type="Gene3D" id="2.30.29.30">
    <property type="entry name" value="Pleckstrin-homology domain (PH domain)/Phosphotyrosine-binding domain (PTB)"/>
    <property type="match status" value="1"/>
</dbReference>
<dbReference type="GO" id="GO:0004674">
    <property type="term" value="F:protein serine/threonine kinase activity"/>
    <property type="evidence" value="ECO:0007669"/>
    <property type="project" value="UniProtKB-KW"/>
</dbReference>
<comment type="similarity">
    <text evidence="1">Belongs to the protein kinase superfamily. AGC Ser/Thr protein kinase family. RAC subfamily.</text>
</comment>
<evidence type="ECO:0000259" key="13">
    <source>
        <dbReference type="PROSITE" id="PS50011"/>
    </source>
</evidence>
<gene>
    <name evidence="15" type="primary">akt3b</name>
</gene>
<evidence type="ECO:0000313" key="16">
    <source>
        <dbReference type="Proteomes" id="UP000005207"/>
    </source>
</evidence>
<dbReference type="GeneTree" id="ENSGT00940000166495"/>
<dbReference type="InterPro" id="IPR000961">
    <property type="entry name" value="AGC-kinase_C"/>
</dbReference>
<evidence type="ECO:0000256" key="11">
    <source>
        <dbReference type="SAM" id="MobiDB-lite"/>
    </source>
</evidence>
<dbReference type="EC" id="2.7.11.1" evidence="2"/>
<dbReference type="Proteomes" id="UP000005207">
    <property type="component" value="Linkage group LG6"/>
</dbReference>
<evidence type="ECO:0000256" key="8">
    <source>
        <dbReference type="ARBA" id="ARBA00022840"/>
    </source>
</evidence>
<dbReference type="Pfam" id="PF00169">
    <property type="entry name" value="PH"/>
    <property type="match status" value="1"/>
</dbReference>
<keyword evidence="8 9" id="KW-0067">ATP-binding</keyword>
<dbReference type="Gene3D" id="3.30.200.20">
    <property type="entry name" value="Phosphorylase Kinase, domain 1"/>
    <property type="match status" value="2"/>
</dbReference>
<dbReference type="PROSITE" id="PS00108">
    <property type="entry name" value="PROTEIN_KINASE_ST"/>
    <property type="match status" value="1"/>
</dbReference>
<dbReference type="Gene3D" id="1.10.510.10">
    <property type="entry name" value="Transferase(Phosphotransferase) domain 1"/>
    <property type="match status" value="1"/>
</dbReference>
<evidence type="ECO:0000256" key="5">
    <source>
        <dbReference type="ARBA" id="ARBA00022679"/>
    </source>
</evidence>
<dbReference type="FunFam" id="1.10.510.10:FF:000033">
    <property type="entry name" value="Non-specific serine/threonine protein kinase"/>
    <property type="match status" value="1"/>
</dbReference>
<feature type="binding site" evidence="9">
    <location>
        <position position="192"/>
    </location>
    <ligand>
        <name>ATP</name>
        <dbReference type="ChEBI" id="CHEBI:30616"/>
    </ligand>
</feature>
<sequence>PRMYPYVIVPGYELLYSLPAGEYIKNWRPRYFLLKTDGSFIGYKDKPQDSDLAYPLNNFSVAKCQLMKTERPKPNTFIIRCLQWTTVIERTFHVDTPDERDEWAEAIQMVAESLAKQEEEGILCSPTSQIENVNEEEMDTSISHYKRKTMNDFDYLKLLGKGTFGKVILVREKASGTYYAMKILKKEVIIAKLFFHLSRERVFSEDRTRFYGAEIVSALDYLHSAKIVYRDLKLENLMLDKDGHIKITDFGLCKEGITDTATMKTFCGTPEYLAPEVLEDNDYGRAVDWWGLGVVTYEMMCGRLPFYNQDHEKLFELILMEEIKFPRTLSADAKSLLSGLLIKDPNKRLGGGPDDAKEIMRHSFFGTIDWQDVYDKKLVPPFQPQVTSETDTRYFDEEFTAQTITITPPEKYDEDGMDAADNERRPHFPQFSYSASGRE</sequence>
<dbReference type="InterPro" id="IPR011009">
    <property type="entry name" value="Kinase-like_dom_sf"/>
</dbReference>
<keyword evidence="6 9" id="KW-0547">Nucleotide-binding</keyword>
<keyword evidence="16" id="KW-1185">Reference proteome</keyword>
<dbReference type="AlphaFoldDB" id="A0A669BHK6"/>
<organism evidence="15 16">
    <name type="scientific">Oreochromis niloticus</name>
    <name type="common">Nile tilapia</name>
    <name type="synonym">Tilapia nilotica</name>
    <dbReference type="NCBI Taxonomy" id="8128"/>
    <lineage>
        <taxon>Eukaryota</taxon>
        <taxon>Metazoa</taxon>
        <taxon>Chordata</taxon>
        <taxon>Craniata</taxon>
        <taxon>Vertebrata</taxon>
        <taxon>Euteleostomi</taxon>
        <taxon>Actinopterygii</taxon>
        <taxon>Neopterygii</taxon>
        <taxon>Teleostei</taxon>
        <taxon>Neoteleostei</taxon>
        <taxon>Acanthomorphata</taxon>
        <taxon>Ovalentaria</taxon>
        <taxon>Cichlomorphae</taxon>
        <taxon>Cichliformes</taxon>
        <taxon>Cichlidae</taxon>
        <taxon>African cichlids</taxon>
        <taxon>Pseudocrenilabrinae</taxon>
        <taxon>Oreochromini</taxon>
        <taxon>Oreochromis</taxon>
    </lineage>
</organism>
<dbReference type="FunFam" id="2.30.29.30:FF:000027">
    <property type="entry name" value="Non-specific serine/threonine protein kinase"/>
    <property type="match status" value="1"/>
</dbReference>
<dbReference type="InterPro" id="IPR001849">
    <property type="entry name" value="PH_domain"/>
</dbReference>
<dbReference type="InterPro" id="IPR039026">
    <property type="entry name" value="PH_PKB"/>
</dbReference>
<feature type="region of interest" description="Disordered" evidence="11">
    <location>
        <begin position="405"/>
        <end position="439"/>
    </location>
</feature>
<dbReference type="SMART" id="SM00133">
    <property type="entry name" value="S_TK_X"/>
    <property type="match status" value="1"/>
</dbReference>
<evidence type="ECO:0000259" key="14">
    <source>
        <dbReference type="PROSITE" id="PS51285"/>
    </source>
</evidence>
<evidence type="ECO:0000256" key="9">
    <source>
        <dbReference type="PROSITE-ProRule" id="PRU10141"/>
    </source>
</evidence>
<dbReference type="InterPro" id="IPR011993">
    <property type="entry name" value="PH-like_dom_sf"/>
</dbReference>
<dbReference type="CDD" id="cd01241">
    <property type="entry name" value="PH_PKB"/>
    <property type="match status" value="1"/>
</dbReference>
<evidence type="ECO:0000256" key="4">
    <source>
        <dbReference type="ARBA" id="ARBA00022553"/>
    </source>
</evidence>
<dbReference type="PROSITE" id="PS50011">
    <property type="entry name" value="PROTEIN_KINASE_DOM"/>
    <property type="match status" value="1"/>
</dbReference>
<dbReference type="PROSITE" id="PS51285">
    <property type="entry name" value="AGC_KINASE_CTER"/>
    <property type="match status" value="1"/>
</dbReference>
<name>A0A669BHK6_ORENI</name>
<dbReference type="Ensembl" id="ENSONIT00000084786.1">
    <property type="protein sequence ID" value="ENSONIP00000033885.1"/>
    <property type="gene ID" value="ENSONIG00000000863.2"/>
</dbReference>
<keyword evidence="4" id="KW-0597">Phosphoprotein</keyword>
<evidence type="ECO:0000256" key="2">
    <source>
        <dbReference type="ARBA" id="ARBA00012513"/>
    </source>
</evidence>
<feature type="domain" description="Protein kinase" evidence="13">
    <location>
        <begin position="12"/>
        <end position="365"/>
    </location>
</feature>
<accession>A0A669BHK6</accession>
<dbReference type="InterPro" id="IPR017441">
    <property type="entry name" value="Protein_kinase_ATP_BS"/>
</dbReference>
<evidence type="ECO:0000256" key="3">
    <source>
        <dbReference type="ARBA" id="ARBA00022527"/>
    </source>
</evidence>
<reference evidence="15" key="3">
    <citation type="submission" date="2025-09" db="UniProtKB">
        <authorList>
            <consortium name="Ensembl"/>
        </authorList>
    </citation>
    <scope>IDENTIFICATION</scope>
</reference>
<proteinExistence type="inferred from homology"/>
<keyword evidence="3 10" id="KW-0723">Serine/threonine-protein kinase</keyword>
<dbReference type="Pfam" id="PF00069">
    <property type="entry name" value="Pkinase"/>
    <property type="match status" value="1"/>
</dbReference>
<dbReference type="PANTHER" id="PTHR24351">
    <property type="entry name" value="RIBOSOMAL PROTEIN S6 KINASE"/>
    <property type="match status" value="1"/>
</dbReference>
<dbReference type="SMART" id="SM00220">
    <property type="entry name" value="S_TKc"/>
    <property type="match status" value="1"/>
</dbReference>
<protein>
    <recommendedName>
        <fullName evidence="2">non-specific serine/threonine protein kinase</fullName>
        <ecNumber evidence="2">2.7.11.1</ecNumber>
    </recommendedName>
</protein>
<evidence type="ECO:0000259" key="12">
    <source>
        <dbReference type="PROSITE" id="PS50003"/>
    </source>
</evidence>
<evidence type="ECO:0000256" key="10">
    <source>
        <dbReference type="RuleBase" id="RU000304"/>
    </source>
</evidence>
<dbReference type="SUPFAM" id="SSF56112">
    <property type="entry name" value="Protein kinase-like (PK-like)"/>
    <property type="match status" value="1"/>
</dbReference>
<evidence type="ECO:0000256" key="6">
    <source>
        <dbReference type="ARBA" id="ARBA00022741"/>
    </source>
</evidence>
<dbReference type="InterPro" id="IPR008271">
    <property type="entry name" value="Ser/Thr_kinase_AS"/>
</dbReference>
<dbReference type="GO" id="GO:0005524">
    <property type="term" value="F:ATP binding"/>
    <property type="evidence" value="ECO:0007669"/>
    <property type="project" value="UniProtKB-UniRule"/>
</dbReference>